<dbReference type="EMBL" id="VSRR010105499">
    <property type="protein sequence ID" value="MPC96318.1"/>
    <property type="molecule type" value="Genomic_DNA"/>
</dbReference>
<feature type="compositionally biased region" description="Low complexity" evidence="1">
    <location>
        <begin position="42"/>
        <end position="52"/>
    </location>
</feature>
<evidence type="ECO:0000313" key="3">
    <source>
        <dbReference type="Proteomes" id="UP000324222"/>
    </source>
</evidence>
<protein>
    <submittedName>
        <fullName evidence="2">Uncharacterized protein</fullName>
    </submittedName>
</protein>
<name>A0A5B7JT93_PORTR</name>
<evidence type="ECO:0000256" key="1">
    <source>
        <dbReference type="SAM" id="MobiDB-lite"/>
    </source>
</evidence>
<evidence type="ECO:0000313" key="2">
    <source>
        <dbReference type="EMBL" id="MPC96318.1"/>
    </source>
</evidence>
<organism evidence="2 3">
    <name type="scientific">Portunus trituberculatus</name>
    <name type="common">Swimming crab</name>
    <name type="synonym">Neptunus trituberculatus</name>
    <dbReference type="NCBI Taxonomy" id="210409"/>
    <lineage>
        <taxon>Eukaryota</taxon>
        <taxon>Metazoa</taxon>
        <taxon>Ecdysozoa</taxon>
        <taxon>Arthropoda</taxon>
        <taxon>Crustacea</taxon>
        <taxon>Multicrustacea</taxon>
        <taxon>Malacostraca</taxon>
        <taxon>Eumalacostraca</taxon>
        <taxon>Eucarida</taxon>
        <taxon>Decapoda</taxon>
        <taxon>Pleocyemata</taxon>
        <taxon>Brachyura</taxon>
        <taxon>Eubrachyura</taxon>
        <taxon>Portunoidea</taxon>
        <taxon>Portunidae</taxon>
        <taxon>Portuninae</taxon>
        <taxon>Portunus</taxon>
    </lineage>
</organism>
<feature type="region of interest" description="Disordered" evidence="1">
    <location>
        <begin position="1"/>
        <end position="71"/>
    </location>
</feature>
<comment type="caution">
    <text evidence="2">The sequence shown here is derived from an EMBL/GenBank/DDBJ whole genome shotgun (WGS) entry which is preliminary data.</text>
</comment>
<feature type="compositionally biased region" description="Polar residues" evidence="1">
    <location>
        <begin position="62"/>
        <end position="71"/>
    </location>
</feature>
<proteinExistence type="predicted"/>
<feature type="compositionally biased region" description="Pro residues" evidence="1">
    <location>
        <begin position="1"/>
        <end position="21"/>
    </location>
</feature>
<gene>
    <name evidence="2" type="ORF">E2C01_091570</name>
</gene>
<accession>A0A5B7JT93</accession>
<dbReference type="AlphaFoldDB" id="A0A5B7JT93"/>
<sequence>MPHDMPPPPPPPPPSPPPSPHTLPLYSGKAARLREGRAPAGQQLQPLLQQPRPSSPIPLALTSPSTLASPL</sequence>
<keyword evidence="3" id="KW-1185">Reference proteome</keyword>
<dbReference type="Proteomes" id="UP000324222">
    <property type="component" value="Unassembled WGS sequence"/>
</dbReference>
<reference evidence="2 3" key="1">
    <citation type="submission" date="2019-05" db="EMBL/GenBank/DDBJ databases">
        <title>Another draft genome of Portunus trituberculatus and its Hox gene families provides insights of decapod evolution.</title>
        <authorList>
            <person name="Jeong J.-H."/>
            <person name="Song I."/>
            <person name="Kim S."/>
            <person name="Choi T."/>
            <person name="Kim D."/>
            <person name="Ryu S."/>
            <person name="Kim W."/>
        </authorList>
    </citation>
    <scope>NUCLEOTIDE SEQUENCE [LARGE SCALE GENOMIC DNA]</scope>
    <source>
        <tissue evidence="2">Muscle</tissue>
    </source>
</reference>